<evidence type="ECO:0000313" key="30">
    <source>
        <dbReference type="Proteomes" id="UP000297014"/>
    </source>
</evidence>
<dbReference type="PRINTS" id="PR00942">
    <property type="entry name" value="CUATPASEI"/>
</dbReference>
<dbReference type="CDD" id="cd02094">
    <property type="entry name" value="P-type_ATPase_Cu-like"/>
    <property type="match status" value="1"/>
</dbReference>
<dbReference type="PROSITE" id="PS00154">
    <property type="entry name" value="ATPASE_E1_E2"/>
    <property type="match status" value="1"/>
</dbReference>
<dbReference type="InterPro" id="IPR023298">
    <property type="entry name" value="ATPase_P-typ_TM_dom_sf"/>
</dbReference>
<keyword evidence="16 24" id="KW-1133">Transmembrane helix</keyword>
<dbReference type="InterPro" id="IPR036163">
    <property type="entry name" value="HMA_dom_sf"/>
</dbReference>
<dbReference type="InterPro" id="IPR023214">
    <property type="entry name" value="HAD_sf"/>
</dbReference>
<dbReference type="SUPFAM" id="SSF81653">
    <property type="entry name" value="Calcium ATPase, transduction domain A"/>
    <property type="match status" value="1"/>
</dbReference>
<feature type="transmembrane region" description="Helical" evidence="24">
    <location>
        <begin position="161"/>
        <end position="186"/>
    </location>
</feature>
<dbReference type="GO" id="GO:0005886">
    <property type="term" value="C:plasma membrane"/>
    <property type="evidence" value="ECO:0007669"/>
    <property type="project" value="UniProtKB-SubCell"/>
</dbReference>
<dbReference type="RefSeq" id="WP_003322009.1">
    <property type="nucleotide sequence ID" value="NZ_ALPT02000027.1"/>
</dbReference>
<evidence type="ECO:0000256" key="15">
    <source>
        <dbReference type="ARBA" id="ARBA00022967"/>
    </source>
</evidence>
<evidence type="ECO:0000256" key="6">
    <source>
        <dbReference type="ARBA" id="ARBA00022475"/>
    </source>
</evidence>
<dbReference type="Gene3D" id="2.70.150.10">
    <property type="entry name" value="Calcium-transporting ATPase, cytoplasmic transduction domain A"/>
    <property type="match status" value="1"/>
</dbReference>
<dbReference type="FunFam" id="3.30.70.100:FF:000005">
    <property type="entry name" value="Copper-exporting P-type ATPase A"/>
    <property type="match status" value="2"/>
</dbReference>
<evidence type="ECO:0000256" key="2">
    <source>
        <dbReference type="ARBA" id="ARBA00006024"/>
    </source>
</evidence>
<evidence type="ECO:0000256" key="16">
    <source>
        <dbReference type="ARBA" id="ARBA00022989"/>
    </source>
</evidence>
<dbReference type="GO" id="GO:0055070">
    <property type="term" value="P:copper ion homeostasis"/>
    <property type="evidence" value="ECO:0007669"/>
    <property type="project" value="TreeGrafter"/>
</dbReference>
<comment type="subcellular location">
    <subcellularLocation>
        <location evidence="1">Cell membrane</location>
        <topology evidence="1">Multi-pass membrane protein</topology>
    </subcellularLocation>
</comment>
<evidence type="ECO:0000256" key="19">
    <source>
        <dbReference type="ARBA" id="ARBA00023136"/>
    </source>
</evidence>
<feature type="transmembrane region" description="Helical" evidence="24">
    <location>
        <begin position="755"/>
        <end position="772"/>
    </location>
</feature>
<dbReference type="GO" id="GO:0140581">
    <property type="term" value="F:P-type monovalent copper transporter activity"/>
    <property type="evidence" value="ECO:0007669"/>
    <property type="project" value="UniProtKB-EC"/>
</dbReference>
<evidence type="ECO:0000256" key="10">
    <source>
        <dbReference type="ARBA" id="ARBA00022737"/>
    </source>
</evidence>
<feature type="transmembrane region" description="Helical" evidence="24">
    <location>
        <begin position="412"/>
        <end position="434"/>
    </location>
</feature>
<keyword evidence="19 24" id="KW-0472">Membrane</keyword>
<dbReference type="GO" id="GO:0005524">
    <property type="term" value="F:ATP binding"/>
    <property type="evidence" value="ECO:0007669"/>
    <property type="project" value="UniProtKB-UniRule"/>
</dbReference>
<evidence type="ECO:0000256" key="21">
    <source>
        <dbReference type="ARBA" id="ARBA00033239"/>
    </source>
</evidence>
<evidence type="ECO:0000256" key="8">
    <source>
        <dbReference type="ARBA" id="ARBA00022692"/>
    </source>
</evidence>
<dbReference type="InterPro" id="IPR018303">
    <property type="entry name" value="ATPase_P-typ_P_site"/>
</dbReference>
<evidence type="ECO:0000313" key="26">
    <source>
        <dbReference type="EMBL" id="AFV25752.1"/>
    </source>
</evidence>
<keyword evidence="29" id="KW-1185">Reference proteome</keyword>
<proteinExistence type="inferred from homology"/>
<dbReference type="EMBL" id="ALPT02000027">
    <property type="protein sequence ID" value="KGA97538.1"/>
    <property type="molecule type" value="Genomic_DNA"/>
</dbReference>
<dbReference type="InterPro" id="IPR059000">
    <property type="entry name" value="ATPase_P-type_domA"/>
</dbReference>
<keyword evidence="9 24" id="KW-0479">Metal-binding</keyword>
<dbReference type="Pfam" id="PF00702">
    <property type="entry name" value="Hydrolase"/>
    <property type="match status" value="1"/>
</dbReference>
<dbReference type="Gene3D" id="3.30.70.100">
    <property type="match status" value="2"/>
</dbReference>
<evidence type="ECO:0000256" key="17">
    <source>
        <dbReference type="ARBA" id="ARBA00023008"/>
    </source>
</evidence>
<dbReference type="SFLD" id="SFLDS00003">
    <property type="entry name" value="Haloacid_Dehalogenase"/>
    <property type="match status" value="1"/>
</dbReference>
<dbReference type="Proteomes" id="UP000002754">
    <property type="component" value="Unassembled WGS sequence"/>
</dbReference>
<dbReference type="Pfam" id="PF00403">
    <property type="entry name" value="HMA"/>
    <property type="match status" value="2"/>
</dbReference>
<keyword evidence="13 24" id="KW-0067">ATP-binding</keyword>
<evidence type="ECO:0000259" key="25">
    <source>
        <dbReference type="PROSITE" id="PS50846"/>
    </source>
</evidence>
<keyword evidence="8 24" id="KW-0812">Transmembrane</keyword>
<feature type="transmembrane region" description="Helical" evidence="24">
    <location>
        <begin position="198"/>
        <end position="217"/>
    </location>
</feature>
<feature type="domain" description="HMA" evidence="25">
    <location>
        <begin position="72"/>
        <end position="138"/>
    </location>
</feature>
<evidence type="ECO:0000256" key="24">
    <source>
        <dbReference type="RuleBase" id="RU362081"/>
    </source>
</evidence>
<dbReference type="InterPro" id="IPR036412">
    <property type="entry name" value="HAD-like_sf"/>
</dbReference>
<dbReference type="InterPro" id="IPR044492">
    <property type="entry name" value="P_typ_ATPase_HD_dom"/>
</dbReference>
<dbReference type="PRINTS" id="PR00119">
    <property type="entry name" value="CATATPASE"/>
</dbReference>
<evidence type="ECO:0000256" key="14">
    <source>
        <dbReference type="ARBA" id="ARBA00022842"/>
    </source>
</evidence>
<dbReference type="STRING" id="1218173.BALCAV_0209805"/>
<dbReference type="SUPFAM" id="SSF81665">
    <property type="entry name" value="Calcium ATPase, transmembrane domain M"/>
    <property type="match status" value="1"/>
</dbReference>
<evidence type="ECO:0000313" key="28">
    <source>
        <dbReference type="EMBL" id="THG90942.1"/>
    </source>
</evidence>
<keyword evidence="6 24" id="KW-1003">Cell membrane</keyword>
<evidence type="ECO:0000256" key="7">
    <source>
        <dbReference type="ARBA" id="ARBA00022553"/>
    </source>
</evidence>
<accession>J8TTG5</accession>
<feature type="domain" description="HMA" evidence="25">
    <location>
        <begin position="4"/>
        <end position="70"/>
    </location>
</feature>
<sequence length="810" mass="87485">MKTKEISLQISGMTCAACANRIEKGLSKMEGVHEANVNYAVEKTKIIFDTEKTDVQQFEDKIEKLGYGVVHEKETFDVTGMTCAACATRVEKGLSKMDGVTSVNVNLALETATVEYNQSEVTIDNLIEKVEKIGYGLKKQTSKEETENSKEKEIAHQTGKFIFSAILTLPLLWTMVTHFQFTSFIYMPDMFMNPWVQLALATPVQFIVGAQFYRGAYKALRSKSANMDVLIALGTTVAYFYSIFLGWEWLAQGQQGMPELYFETAAVIITLVILGKLFEVRAKGRTGQAIQKLLGMQAKTARVVRDGEEMEIAIEEVIVGDMVIVRPGEKIPVDGKIVDGQSAVDESMITGESIPIDKKQGDTAIGATINKNGLLKIEATKVGKDTALAQIVKVVEEAQGSKADIQRVADKVSGIFVPIVVAFAIVTFLVWYFIVAPGDFRSAIVPLITILVIACPCALGLATPTSIMAGSGRAAEMGVLFKGGEHLENTRSIQTVVLDKTGTVTKGKPELTDVVVASAIDEEEMLAYVASAEKNSEHPLAEAIVKGVQAKGISLQPVSFFEAVPGYGIQAEVEGKKVLVGTRHLMAQNHVEIAHFEERMNELEEQGKTAMLVAIDDQFAGIVAVADTVKETSKAAIKRLHDLGLEVIMLTGDNNRTAAAIGKQVGIDRVIAEVVPEQKADQIKKIQGEGKKVAMVGDGINDAPALAVADIGMAIGTGTDVAIEAADITLMRGDLHSVADSIELSDKTMRNIKQNLFFAFFYNTASIPIAAIGLLAPWVAGAAMAFSSVSVVLNALRLQRLKLTGRSEVK</sequence>
<comment type="function">
    <text evidence="23">Involved in copper export.</text>
</comment>
<dbReference type="EMBL" id="JALP01000102">
    <property type="protein sequence ID" value="THG90942.1"/>
    <property type="molecule type" value="Genomic_DNA"/>
</dbReference>
<dbReference type="NCBIfam" id="TIGR01511">
    <property type="entry name" value="ATPase-IB1_Cu"/>
    <property type="match status" value="1"/>
</dbReference>
<keyword evidence="18" id="KW-0406">Ion transport</keyword>
<dbReference type="InterPro" id="IPR006121">
    <property type="entry name" value="HMA_dom"/>
</dbReference>
<dbReference type="PROSITE" id="PS50846">
    <property type="entry name" value="HMA_2"/>
    <property type="match status" value="2"/>
</dbReference>
<dbReference type="EMBL" id="JX399329">
    <property type="protein sequence ID" value="AFV25752.1"/>
    <property type="molecule type" value="Genomic_DNA"/>
</dbReference>
<dbReference type="Pfam" id="PF00122">
    <property type="entry name" value="E1-E2_ATPase"/>
    <property type="match status" value="1"/>
</dbReference>
<gene>
    <name evidence="28" type="ORF">AJ85_08060</name>
    <name evidence="26" type="ORF">BalcAV1539</name>
    <name evidence="27" type="ORF">BALCAV_0209805</name>
</gene>
<dbReference type="AlphaFoldDB" id="J8TTG5"/>
<dbReference type="FunFam" id="3.40.1110.10:FF:000056">
    <property type="entry name" value="Copper-exporting P-type ATPase"/>
    <property type="match status" value="1"/>
</dbReference>
<dbReference type="SUPFAM" id="SSF55008">
    <property type="entry name" value="HMA, heavy metal-associated domain"/>
    <property type="match status" value="2"/>
</dbReference>
<evidence type="ECO:0000256" key="22">
    <source>
        <dbReference type="ARBA" id="ARBA00049289"/>
    </source>
</evidence>
<feature type="transmembrane region" description="Helical" evidence="24">
    <location>
        <begin position="260"/>
        <end position="278"/>
    </location>
</feature>
<dbReference type="GO" id="GO:0043682">
    <property type="term" value="F:P-type divalent copper transporter activity"/>
    <property type="evidence" value="ECO:0007669"/>
    <property type="project" value="TreeGrafter"/>
</dbReference>
<dbReference type="InterPro" id="IPR008250">
    <property type="entry name" value="ATPase_P-typ_transduc_dom_A_sf"/>
</dbReference>
<dbReference type="PRINTS" id="PR00943">
    <property type="entry name" value="CUATPASE"/>
</dbReference>
<dbReference type="eggNOG" id="COG2217">
    <property type="taxonomic scope" value="Bacteria"/>
</dbReference>
<dbReference type="InterPro" id="IPR027256">
    <property type="entry name" value="P-typ_ATPase_IB"/>
</dbReference>
<keyword evidence="12" id="KW-0187">Copper transport</keyword>
<dbReference type="InterPro" id="IPR017969">
    <property type="entry name" value="Heavy-metal-associated_CS"/>
</dbReference>
<evidence type="ECO:0000256" key="4">
    <source>
        <dbReference type="ARBA" id="ARBA00015102"/>
    </source>
</evidence>
<keyword evidence="17" id="KW-0186">Copper</keyword>
<dbReference type="InterPro" id="IPR023299">
    <property type="entry name" value="ATPase_P-typ_cyto_dom_N"/>
</dbReference>
<dbReference type="NCBIfam" id="TIGR00003">
    <property type="entry name" value="copper ion binding protein"/>
    <property type="match status" value="2"/>
</dbReference>
<name>J8TTG5_ALKAL</name>
<feature type="transmembrane region" description="Helical" evidence="24">
    <location>
        <begin position="229"/>
        <end position="248"/>
    </location>
</feature>
<evidence type="ECO:0000256" key="13">
    <source>
        <dbReference type="ARBA" id="ARBA00022840"/>
    </source>
</evidence>
<keyword evidence="15" id="KW-1278">Translocase</keyword>
<evidence type="ECO:0000256" key="5">
    <source>
        <dbReference type="ARBA" id="ARBA00022448"/>
    </source>
</evidence>
<dbReference type="SFLD" id="SFLDG00002">
    <property type="entry name" value="C1.7:_P-type_atpase_like"/>
    <property type="match status" value="1"/>
</dbReference>
<dbReference type="EC" id="7.2.2.8" evidence="3"/>
<dbReference type="Gene3D" id="3.40.50.1000">
    <property type="entry name" value="HAD superfamily/HAD-like"/>
    <property type="match status" value="1"/>
</dbReference>
<evidence type="ECO:0000256" key="20">
    <source>
        <dbReference type="ARBA" id="ARBA00029719"/>
    </source>
</evidence>
<evidence type="ECO:0000313" key="27">
    <source>
        <dbReference type="EMBL" id="KGA97538.1"/>
    </source>
</evidence>
<reference evidence="26" key="1">
    <citation type="submission" date="2012-07" db="EMBL/GenBank/DDBJ databases">
        <title>A Draft Genome for Bacillus alcalophilus strain ATCC 27647.</title>
        <authorList>
            <person name="Attie O."/>
            <person name="Jayaprakash A."/>
            <person name="Sachidanandam R."/>
            <person name="Shah H."/>
            <person name="Paulsen I."/>
            <person name="Morino M."/>
            <person name="Ito M."/>
            <person name="Krulwich T."/>
        </authorList>
    </citation>
    <scope>NUCLEOTIDE SEQUENCE</scope>
    <source>
        <strain evidence="26">ATCC 27647</strain>
    </source>
</reference>
<keyword evidence="11 24" id="KW-0547">Nucleotide-binding</keyword>
<dbReference type="SUPFAM" id="SSF56784">
    <property type="entry name" value="HAD-like"/>
    <property type="match status" value="1"/>
</dbReference>
<evidence type="ECO:0000256" key="18">
    <source>
        <dbReference type="ARBA" id="ARBA00023065"/>
    </source>
</evidence>
<dbReference type="PANTHER" id="PTHR43520:SF8">
    <property type="entry name" value="P-TYPE CU(+) TRANSPORTER"/>
    <property type="match status" value="1"/>
</dbReference>
<keyword evidence="5" id="KW-0813">Transport</keyword>
<dbReference type="GO" id="GO:0005507">
    <property type="term" value="F:copper ion binding"/>
    <property type="evidence" value="ECO:0007669"/>
    <property type="project" value="InterPro"/>
</dbReference>
<evidence type="ECO:0000313" key="29">
    <source>
        <dbReference type="Proteomes" id="UP000002754"/>
    </source>
</evidence>
<reference evidence="28 30" key="3">
    <citation type="submission" date="2014-01" db="EMBL/GenBank/DDBJ databases">
        <title>Draft genome sequencing of Bacillus alcalophilus CGMCC 1.3604.</title>
        <authorList>
            <person name="Yang J."/>
            <person name="Diao L."/>
            <person name="Yang S."/>
        </authorList>
    </citation>
    <scope>NUCLEOTIDE SEQUENCE [LARGE SCALE GENOMIC DNA]</scope>
    <source>
        <strain evidence="28 30">CGMCC 1.3604</strain>
    </source>
</reference>
<reference evidence="27 29" key="2">
    <citation type="journal article" date="2014" name="Genome Announc.">
        <title>Draft Genome Sequence of Bacillus alcalophilus AV1934, a Classic Alkaliphile Isolated from Human Feces in 1934.</title>
        <authorList>
            <person name="Attie O."/>
            <person name="Jayaprakash A."/>
            <person name="Shah H."/>
            <person name="Paulsen I.T."/>
            <person name="Morino M."/>
            <person name="Takahashi Y."/>
            <person name="Narumi I."/>
            <person name="Sachidanandam R."/>
            <person name="Satoh K."/>
            <person name="Ito M."/>
            <person name="Krulwich T.A."/>
        </authorList>
    </citation>
    <scope>NUCLEOTIDE SEQUENCE [LARGE SCALE GENOMIC DNA]</scope>
    <source>
        <strain evidence="27 29">AV1934</strain>
    </source>
</reference>
<comment type="catalytic activity">
    <reaction evidence="22">
        <text>Cu(+)(in) + ATP + H2O = Cu(+)(out) + ADP + phosphate + H(+)</text>
        <dbReference type="Rhea" id="RHEA:25792"/>
        <dbReference type="ChEBI" id="CHEBI:15377"/>
        <dbReference type="ChEBI" id="CHEBI:15378"/>
        <dbReference type="ChEBI" id="CHEBI:30616"/>
        <dbReference type="ChEBI" id="CHEBI:43474"/>
        <dbReference type="ChEBI" id="CHEBI:49552"/>
        <dbReference type="ChEBI" id="CHEBI:456216"/>
        <dbReference type="EC" id="7.2.2.8"/>
    </reaction>
</comment>
<dbReference type="NCBIfam" id="TIGR01525">
    <property type="entry name" value="ATPase-IB_hvy"/>
    <property type="match status" value="1"/>
</dbReference>
<keyword evidence="7" id="KW-0597">Phosphoprotein</keyword>
<organism evidence="27 29">
    <name type="scientific">Alkalihalobacillus alcalophilus ATCC 27647 = CGMCC 1.3604</name>
    <dbReference type="NCBI Taxonomy" id="1218173"/>
    <lineage>
        <taxon>Bacteria</taxon>
        <taxon>Bacillati</taxon>
        <taxon>Bacillota</taxon>
        <taxon>Bacilli</taxon>
        <taxon>Bacillales</taxon>
        <taxon>Bacillaceae</taxon>
        <taxon>Alkalihalobacillus</taxon>
    </lineage>
</organism>
<dbReference type="OrthoDB" id="9813266at2"/>
<dbReference type="CDD" id="cd00371">
    <property type="entry name" value="HMA"/>
    <property type="match status" value="2"/>
</dbReference>
<dbReference type="NCBIfam" id="TIGR01494">
    <property type="entry name" value="ATPase_P-type"/>
    <property type="match status" value="1"/>
</dbReference>
<dbReference type="PROSITE" id="PS01047">
    <property type="entry name" value="HMA_1"/>
    <property type="match status" value="2"/>
</dbReference>
<evidence type="ECO:0000256" key="11">
    <source>
        <dbReference type="ARBA" id="ARBA00022741"/>
    </source>
</evidence>
<evidence type="ECO:0000256" key="12">
    <source>
        <dbReference type="ARBA" id="ARBA00022796"/>
    </source>
</evidence>
<keyword evidence="14" id="KW-0460">Magnesium</keyword>
<dbReference type="InterPro" id="IPR001757">
    <property type="entry name" value="P_typ_ATPase"/>
</dbReference>
<comment type="similarity">
    <text evidence="2 24">Belongs to the cation transport ATPase (P-type) (TC 3.A.3) family. Type IB subfamily.</text>
</comment>
<dbReference type="SFLD" id="SFLDF00027">
    <property type="entry name" value="p-type_atpase"/>
    <property type="match status" value="1"/>
</dbReference>
<dbReference type="InterPro" id="IPR006122">
    <property type="entry name" value="HMA_Cu_ion-bd"/>
</dbReference>
<evidence type="ECO:0000256" key="23">
    <source>
        <dbReference type="ARBA" id="ARBA00055366"/>
    </source>
</evidence>
<dbReference type="Proteomes" id="UP000297014">
    <property type="component" value="Unassembled WGS sequence"/>
</dbReference>
<evidence type="ECO:0000256" key="3">
    <source>
        <dbReference type="ARBA" id="ARBA00012517"/>
    </source>
</evidence>
<dbReference type="GO" id="GO:0016887">
    <property type="term" value="F:ATP hydrolysis activity"/>
    <property type="evidence" value="ECO:0007669"/>
    <property type="project" value="InterPro"/>
</dbReference>
<dbReference type="FunFam" id="2.70.150.10:FF:000002">
    <property type="entry name" value="Copper-transporting ATPase 1, putative"/>
    <property type="match status" value="1"/>
</dbReference>
<dbReference type="Gene3D" id="3.40.1110.10">
    <property type="entry name" value="Calcium-transporting ATPase, cytoplasmic domain N"/>
    <property type="match status" value="2"/>
</dbReference>
<protein>
    <recommendedName>
        <fullName evidence="4">Copper-exporting P-type ATPase</fullName>
        <ecNumber evidence="3">7.2.2.8</ecNumber>
    </recommendedName>
    <alternativeName>
        <fullName evidence="20">Copper-exporting P-type ATPase A</fullName>
    </alternativeName>
    <alternativeName>
        <fullName evidence="21">Cu(+)-exporting ATPase</fullName>
    </alternativeName>
</protein>
<evidence type="ECO:0000256" key="9">
    <source>
        <dbReference type="ARBA" id="ARBA00022723"/>
    </source>
</evidence>
<dbReference type="FunFam" id="3.40.50.1000:FF:000144">
    <property type="entry name" value="copper-transporting ATPase 1 isoform X2"/>
    <property type="match status" value="1"/>
</dbReference>
<evidence type="ECO:0000256" key="1">
    <source>
        <dbReference type="ARBA" id="ARBA00004651"/>
    </source>
</evidence>
<feature type="transmembrane region" description="Helical" evidence="24">
    <location>
        <begin position="440"/>
        <end position="463"/>
    </location>
</feature>
<dbReference type="PANTHER" id="PTHR43520">
    <property type="entry name" value="ATP7, ISOFORM B"/>
    <property type="match status" value="1"/>
</dbReference>
<keyword evidence="10" id="KW-0677">Repeat</keyword>